<reference evidence="4 5" key="2">
    <citation type="journal article" date="2013" name="Plant Cell Physiol.">
        <title>Rice Annotation Project Database (RAP-DB): an integrative and interactive database for rice genomics.</title>
        <authorList>
            <person name="Sakai H."/>
            <person name="Lee S.S."/>
            <person name="Tanaka T."/>
            <person name="Numa H."/>
            <person name="Kim J."/>
            <person name="Kawahara Y."/>
            <person name="Wakimoto H."/>
            <person name="Yang C.C."/>
            <person name="Iwamoto M."/>
            <person name="Abe T."/>
            <person name="Yamada Y."/>
            <person name="Muto A."/>
            <person name="Inokuchi H."/>
            <person name="Ikemura T."/>
            <person name="Matsumoto T."/>
            <person name="Sasaki T."/>
            <person name="Itoh T."/>
        </authorList>
    </citation>
    <scope>NUCLEOTIDE SEQUENCE [LARGE SCALE GENOMIC DNA]</scope>
    <source>
        <strain evidence="5">cv. Nipponbare</strain>
    </source>
</reference>
<dbReference type="Pfam" id="PF07714">
    <property type="entry name" value="PK_Tyr_Ser-Thr"/>
    <property type="match status" value="1"/>
</dbReference>
<dbReference type="STRING" id="39947.A0A0P0X5M6"/>
<dbReference type="InterPro" id="IPR011009">
    <property type="entry name" value="Kinase-like_dom_sf"/>
</dbReference>
<organism evidence="4 5">
    <name type="scientific">Oryza sativa subsp. japonica</name>
    <name type="common">Rice</name>
    <dbReference type="NCBI Taxonomy" id="39947"/>
    <lineage>
        <taxon>Eukaryota</taxon>
        <taxon>Viridiplantae</taxon>
        <taxon>Streptophyta</taxon>
        <taxon>Embryophyta</taxon>
        <taxon>Tracheophyta</taxon>
        <taxon>Spermatophyta</taxon>
        <taxon>Magnoliopsida</taxon>
        <taxon>Liliopsida</taxon>
        <taxon>Poales</taxon>
        <taxon>Poaceae</taxon>
        <taxon>BOP clade</taxon>
        <taxon>Oryzoideae</taxon>
        <taxon>Oryzeae</taxon>
        <taxon>Oryzinae</taxon>
        <taxon>Oryza</taxon>
        <taxon>Oryza sativa</taxon>
    </lineage>
</organism>
<accession>A0A0P0X5M6</accession>
<keyword evidence="5" id="KW-1185">Reference proteome</keyword>
<feature type="domain" description="Serine-threonine/tyrosine-protein kinase catalytic" evidence="3">
    <location>
        <begin position="51"/>
        <end position="147"/>
    </location>
</feature>
<name>A0A0P0X5M6_ORYSJ</name>
<dbReference type="PANTHER" id="PTHR27007">
    <property type="match status" value="1"/>
</dbReference>
<dbReference type="GO" id="GO:0004672">
    <property type="term" value="F:protein kinase activity"/>
    <property type="evidence" value="ECO:0007669"/>
    <property type="project" value="InterPro"/>
</dbReference>
<evidence type="ECO:0000256" key="1">
    <source>
        <dbReference type="ARBA" id="ARBA00022741"/>
    </source>
</evidence>
<dbReference type="AlphaFoldDB" id="A0A0P0X5M6"/>
<keyword evidence="1" id="KW-0547">Nucleotide-binding</keyword>
<dbReference type="InterPro" id="IPR001245">
    <property type="entry name" value="Ser-Thr/Tyr_kinase_cat_dom"/>
</dbReference>
<gene>
    <name evidence="4" type="ordered locus">Os07g0443700</name>
    <name evidence="4" type="ORF">OSNPB_070443700</name>
</gene>
<dbReference type="EMBL" id="AP014963">
    <property type="protein sequence ID" value="BAT01280.1"/>
    <property type="molecule type" value="Genomic_DNA"/>
</dbReference>
<keyword evidence="2" id="KW-0067">ATP-binding</keyword>
<dbReference type="InterPro" id="IPR050528">
    <property type="entry name" value="L-type_Lectin-RKs"/>
</dbReference>
<dbReference type="GO" id="GO:0005524">
    <property type="term" value="F:ATP binding"/>
    <property type="evidence" value="ECO:0007669"/>
    <property type="project" value="UniProtKB-KW"/>
</dbReference>
<proteinExistence type="predicted"/>
<reference evidence="4 5" key="3">
    <citation type="journal article" date="2013" name="Rice">
        <title>Improvement of the Oryza sativa Nipponbare reference genome using next generation sequence and optical map data.</title>
        <authorList>
            <person name="Kawahara Y."/>
            <person name="de la Bastide M."/>
            <person name="Hamilton J.P."/>
            <person name="Kanamori H."/>
            <person name="McCombie W.R."/>
            <person name="Ouyang S."/>
            <person name="Schwartz D.C."/>
            <person name="Tanaka T."/>
            <person name="Wu J."/>
            <person name="Zhou S."/>
            <person name="Childs K.L."/>
            <person name="Davidson R.M."/>
            <person name="Lin H."/>
            <person name="Quesada-Ocampo L."/>
            <person name="Vaillancourt B."/>
            <person name="Sakai H."/>
            <person name="Lee S.S."/>
            <person name="Kim J."/>
            <person name="Numa H."/>
            <person name="Itoh T."/>
            <person name="Buell C.R."/>
            <person name="Matsumoto T."/>
        </authorList>
    </citation>
    <scope>NUCLEOTIDE SEQUENCE [LARGE SCALE GENOMIC DNA]</scope>
    <source>
        <strain evidence="5">cv. Nipponbare</strain>
    </source>
</reference>
<reference evidence="5" key="1">
    <citation type="journal article" date="2005" name="Nature">
        <title>The map-based sequence of the rice genome.</title>
        <authorList>
            <consortium name="International rice genome sequencing project (IRGSP)"/>
            <person name="Matsumoto T."/>
            <person name="Wu J."/>
            <person name="Kanamori H."/>
            <person name="Katayose Y."/>
            <person name="Fujisawa M."/>
            <person name="Namiki N."/>
            <person name="Mizuno H."/>
            <person name="Yamamoto K."/>
            <person name="Antonio B.A."/>
            <person name="Baba T."/>
            <person name="Sakata K."/>
            <person name="Nagamura Y."/>
            <person name="Aoki H."/>
            <person name="Arikawa K."/>
            <person name="Arita K."/>
            <person name="Bito T."/>
            <person name="Chiden Y."/>
            <person name="Fujitsuka N."/>
            <person name="Fukunaka R."/>
            <person name="Hamada M."/>
            <person name="Harada C."/>
            <person name="Hayashi A."/>
            <person name="Hijishita S."/>
            <person name="Honda M."/>
            <person name="Hosokawa S."/>
            <person name="Ichikawa Y."/>
            <person name="Idonuma A."/>
            <person name="Iijima M."/>
            <person name="Ikeda M."/>
            <person name="Ikeno M."/>
            <person name="Ito K."/>
            <person name="Ito S."/>
            <person name="Ito T."/>
            <person name="Ito Y."/>
            <person name="Ito Y."/>
            <person name="Iwabuchi A."/>
            <person name="Kamiya K."/>
            <person name="Karasawa W."/>
            <person name="Kurita K."/>
            <person name="Katagiri S."/>
            <person name="Kikuta A."/>
            <person name="Kobayashi H."/>
            <person name="Kobayashi N."/>
            <person name="Machita K."/>
            <person name="Maehara T."/>
            <person name="Masukawa M."/>
            <person name="Mizubayashi T."/>
            <person name="Mukai Y."/>
            <person name="Nagasaki H."/>
            <person name="Nagata Y."/>
            <person name="Naito S."/>
            <person name="Nakashima M."/>
            <person name="Nakama Y."/>
            <person name="Nakamichi Y."/>
            <person name="Nakamura M."/>
            <person name="Meguro A."/>
            <person name="Negishi M."/>
            <person name="Ohta I."/>
            <person name="Ohta T."/>
            <person name="Okamoto M."/>
            <person name="Ono N."/>
            <person name="Saji S."/>
            <person name="Sakaguchi M."/>
            <person name="Sakai K."/>
            <person name="Shibata M."/>
            <person name="Shimokawa T."/>
            <person name="Song J."/>
            <person name="Takazaki Y."/>
            <person name="Terasawa K."/>
            <person name="Tsugane M."/>
            <person name="Tsuji K."/>
            <person name="Ueda S."/>
            <person name="Waki K."/>
            <person name="Yamagata H."/>
            <person name="Yamamoto M."/>
            <person name="Yamamoto S."/>
            <person name="Yamane H."/>
            <person name="Yoshiki S."/>
            <person name="Yoshihara R."/>
            <person name="Yukawa K."/>
            <person name="Zhong H."/>
            <person name="Yano M."/>
            <person name="Yuan Q."/>
            <person name="Ouyang S."/>
            <person name="Liu J."/>
            <person name="Jones K.M."/>
            <person name="Gansberger K."/>
            <person name="Moffat K."/>
            <person name="Hill J."/>
            <person name="Bera J."/>
            <person name="Fadrosh D."/>
            <person name="Jin S."/>
            <person name="Johri S."/>
            <person name="Kim M."/>
            <person name="Overton L."/>
            <person name="Reardon M."/>
            <person name="Tsitrin T."/>
            <person name="Vuong H."/>
            <person name="Weaver B."/>
            <person name="Ciecko A."/>
            <person name="Tallon L."/>
            <person name="Jackson J."/>
            <person name="Pai G."/>
            <person name="Aken S.V."/>
            <person name="Utterback T."/>
            <person name="Reidmuller S."/>
            <person name="Feldblyum T."/>
            <person name="Hsiao J."/>
            <person name="Zismann V."/>
            <person name="Iobst S."/>
            <person name="de Vazeille A.R."/>
            <person name="Buell C.R."/>
            <person name="Ying K."/>
            <person name="Li Y."/>
            <person name="Lu T."/>
            <person name="Huang Y."/>
            <person name="Zhao Q."/>
            <person name="Feng Q."/>
            <person name="Zhang L."/>
            <person name="Zhu J."/>
            <person name="Weng Q."/>
            <person name="Mu J."/>
            <person name="Lu Y."/>
            <person name="Fan D."/>
            <person name="Liu Y."/>
            <person name="Guan J."/>
            <person name="Zhang Y."/>
            <person name="Yu S."/>
            <person name="Liu X."/>
            <person name="Zhang Y."/>
            <person name="Hong G."/>
            <person name="Han B."/>
            <person name="Choisne N."/>
            <person name="Demange N."/>
            <person name="Orjeda G."/>
            <person name="Samain S."/>
            <person name="Cattolico L."/>
            <person name="Pelletier E."/>
            <person name="Couloux A."/>
            <person name="Segurens B."/>
            <person name="Wincker P."/>
            <person name="D'Hont A."/>
            <person name="Scarpelli C."/>
            <person name="Weissenbach J."/>
            <person name="Salanoubat M."/>
            <person name="Quetier F."/>
            <person name="Yu Y."/>
            <person name="Kim H.R."/>
            <person name="Rambo T."/>
            <person name="Currie J."/>
            <person name="Collura K."/>
            <person name="Luo M."/>
            <person name="Yang T."/>
            <person name="Ammiraju J.S.S."/>
            <person name="Engler F."/>
            <person name="Soderlund C."/>
            <person name="Wing R.A."/>
            <person name="Palmer L.E."/>
            <person name="de la Bastide M."/>
            <person name="Spiegel L."/>
            <person name="Nascimento L."/>
            <person name="Zutavern T."/>
            <person name="O'Shaughnessy A."/>
            <person name="Dike S."/>
            <person name="Dedhia N."/>
            <person name="Preston R."/>
            <person name="Balija V."/>
            <person name="McCombie W.R."/>
            <person name="Chow T."/>
            <person name="Chen H."/>
            <person name="Chung M."/>
            <person name="Chen C."/>
            <person name="Shaw J."/>
            <person name="Wu H."/>
            <person name="Hsiao K."/>
            <person name="Chao Y."/>
            <person name="Chu M."/>
            <person name="Cheng C."/>
            <person name="Hour A."/>
            <person name="Lee P."/>
            <person name="Lin S."/>
            <person name="Lin Y."/>
            <person name="Liou J."/>
            <person name="Liu S."/>
            <person name="Hsing Y."/>
            <person name="Raghuvanshi S."/>
            <person name="Mohanty A."/>
            <person name="Bharti A.K."/>
            <person name="Gaur A."/>
            <person name="Gupta V."/>
            <person name="Kumar D."/>
            <person name="Ravi V."/>
            <person name="Vij S."/>
            <person name="Kapur A."/>
            <person name="Khurana P."/>
            <person name="Khurana P."/>
            <person name="Khurana J.P."/>
            <person name="Tyagi A.K."/>
            <person name="Gaikwad K."/>
            <person name="Singh A."/>
            <person name="Dalal V."/>
            <person name="Srivastava S."/>
            <person name="Dixit A."/>
            <person name="Pal A.K."/>
            <person name="Ghazi I.A."/>
            <person name="Yadav M."/>
            <person name="Pandit A."/>
            <person name="Bhargava A."/>
            <person name="Sureshbabu K."/>
            <person name="Batra K."/>
            <person name="Sharma T.R."/>
            <person name="Mohapatra T."/>
            <person name="Singh N.K."/>
            <person name="Messing J."/>
            <person name="Nelson A.B."/>
            <person name="Fuks G."/>
            <person name="Kavchok S."/>
            <person name="Keizer G."/>
            <person name="Linton E."/>
            <person name="Llaca V."/>
            <person name="Song R."/>
            <person name="Tanyolac B."/>
            <person name="Young S."/>
            <person name="Ho-Il K."/>
            <person name="Hahn J.H."/>
            <person name="Sangsakoo G."/>
            <person name="Vanavichit A."/>
            <person name="de Mattos Luiz.A.T."/>
            <person name="Zimmer P.D."/>
            <person name="Malone G."/>
            <person name="Dellagostin O."/>
            <person name="de Oliveira A.C."/>
            <person name="Bevan M."/>
            <person name="Bancroft I."/>
            <person name="Minx P."/>
            <person name="Cordum H."/>
            <person name="Wilson R."/>
            <person name="Cheng Z."/>
            <person name="Jin W."/>
            <person name="Jiang J."/>
            <person name="Leong S.A."/>
            <person name="Iwama H."/>
            <person name="Gojobori T."/>
            <person name="Itoh T."/>
            <person name="Niimura Y."/>
            <person name="Fujii Y."/>
            <person name="Habara T."/>
            <person name="Sakai H."/>
            <person name="Sato Y."/>
            <person name="Wilson G."/>
            <person name="Kumar K."/>
            <person name="McCouch S."/>
            <person name="Juretic N."/>
            <person name="Hoen D."/>
            <person name="Wright S."/>
            <person name="Bruskiewich R."/>
            <person name="Bureau T."/>
            <person name="Miyao A."/>
            <person name="Hirochika H."/>
            <person name="Nishikawa T."/>
            <person name="Kadowaki K."/>
            <person name="Sugiura M."/>
            <person name="Burr B."/>
            <person name="Sasaki T."/>
        </authorList>
    </citation>
    <scope>NUCLEOTIDE SEQUENCE [LARGE SCALE GENOMIC DNA]</scope>
    <source>
        <strain evidence="5">cv. Nipponbare</strain>
    </source>
</reference>
<evidence type="ECO:0000256" key="2">
    <source>
        <dbReference type="ARBA" id="ARBA00022840"/>
    </source>
</evidence>
<evidence type="ECO:0000313" key="4">
    <source>
        <dbReference type="EMBL" id="BAT01280.1"/>
    </source>
</evidence>
<evidence type="ECO:0000259" key="3">
    <source>
        <dbReference type="Pfam" id="PF07714"/>
    </source>
</evidence>
<protein>
    <submittedName>
        <fullName evidence="4">Os07g0443700 protein</fullName>
    </submittedName>
</protein>
<dbReference type="PaxDb" id="39947-A0A0P0X5M6"/>
<evidence type="ECO:0000313" key="5">
    <source>
        <dbReference type="Proteomes" id="UP000059680"/>
    </source>
</evidence>
<dbReference type="Gene3D" id="1.10.510.10">
    <property type="entry name" value="Transferase(Phosphotransferase) domain 1"/>
    <property type="match status" value="1"/>
</dbReference>
<sequence length="169" mass="19970">TVPVRRFGCCHKQLYDGNRERWIWDSLQGKNEVLRGATRSGRKGNAENWSSQGDKDDFYNELNTISEARHKNLVKLEGWCCHINAWNLCDFLCWYRQKHNITFFLVYELVRNGNLDDHLYGKKGTLQWPKRFQIVIDITSALVYLYHECHTCISCIETSNQVTYSWTKV</sequence>
<feature type="non-terminal residue" evidence="4">
    <location>
        <position position="1"/>
    </location>
</feature>
<dbReference type="Gramene" id="Os07t0443700-00">
    <property type="protein sequence ID" value="Os07t0443700-00"/>
    <property type="gene ID" value="Os07g0443700"/>
</dbReference>
<dbReference type="SMR" id="A0A0P0X5M6"/>
<dbReference type="InParanoid" id="A0A0P0X5M6"/>
<dbReference type="SUPFAM" id="SSF56112">
    <property type="entry name" value="Protein kinase-like (PK-like)"/>
    <property type="match status" value="1"/>
</dbReference>
<dbReference type="Proteomes" id="UP000059680">
    <property type="component" value="Chromosome 7"/>
</dbReference>